<dbReference type="GO" id="GO:0003677">
    <property type="term" value="F:DNA binding"/>
    <property type="evidence" value="ECO:0007669"/>
    <property type="project" value="UniProtKB-KW"/>
</dbReference>
<comment type="catalytic activity">
    <reaction evidence="7">
        <text>a 2'-deoxyadenosine in DNA + S-adenosyl-L-methionine = an N(6)-methyl-2'-deoxyadenosine in DNA + S-adenosyl-L-homocysteine + H(+)</text>
        <dbReference type="Rhea" id="RHEA:15197"/>
        <dbReference type="Rhea" id="RHEA-COMP:12418"/>
        <dbReference type="Rhea" id="RHEA-COMP:12419"/>
        <dbReference type="ChEBI" id="CHEBI:15378"/>
        <dbReference type="ChEBI" id="CHEBI:57856"/>
        <dbReference type="ChEBI" id="CHEBI:59789"/>
        <dbReference type="ChEBI" id="CHEBI:90615"/>
        <dbReference type="ChEBI" id="CHEBI:90616"/>
        <dbReference type="EC" id="2.1.1.72"/>
    </reaction>
</comment>
<evidence type="ECO:0000313" key="11">
    <source>
        <dbReference type="Proteomes" id="UP000510821"/>
    </source>
</evidence>
<dbReference type="InterPro" id="IPR025931">
    <property type="entry name" value="TaqI_C"/>
</dbReference>
<keyword evidence="5" id="KW-0680">Restriction system</keyword>
<keyword evidence="6" id="KW-0238">DNA-binding</keyword>
<dbReference type="SUPFAM" id="SSF53335">
    <property type="entry name" value="S-adenosyl-L-methionine-dependent methyltransferases"/>
    <property type="match status" value="1"/>
</dbReference>
<gene>
    <name evidence="10" type="ORF">Sv326_0680</name>
</gene>
<evidence type="ECO:0000256" key="2">
    <source>
        <dbReference type="ARBA" id="ARBA00022603"/>
    </source>
</evidence>
<dbReference type="EMBL" id="CP058998">
    <property type="protein sequence ID" value="QLJ52855.1"/>
    <property type="molecule type" value="Genomic_DNA"/>
</dbReference>
<evidence type="ECO:0000256" key="1">
    <source>
        <dbReference type="ARBA" id="ARBA00011900"/>
    </source>
</evidence>
<evidence type="ECO:0000256" key="3">
    <source>
        <dbReference type="ARBA" id="ARBA00022679"/>
    </source>
</evidence>
<dbReference type="InterPro" id="IPR011639">
    <property type="entry name" value="MethylTrfase_TaqI-like_dom"/>
</dbReference>
<reference evidence="11" key="1">
    <citation type="submission" date="2020-07" db="EMBL/GenBank/DDBJ databases">
        <title>Metabolic diversity and evolutionary history of the archaeal phylum ###Micrarchaeota### uncovered from a freshwater lake metagenome.</title>
        <authorList>
            <person name="Kadnikov V.V."/>
            <person name="Savvichev A.S."/>
            <person name="Mardanov A.V."/>
            <person name="Beletsky A.V."/>
            <person name="Chupakov A.V."/>
            <person name="Kokryatskaya N.M."/>
            <person name="Pimenov N.V."/>
            <person name="Ravin N.V."/>
        </authorList>
    </citation>
    <scope>NUCLEOTIDE SEQUENCE [LARGE SCALE GENOMIC DNA]</scope>
</reference>
<dbReference type="Pfam" id="PF07669">
    <property type="entry name" value="Eco57I"/>
    <property type="match status" value="1"/>
</dbReference>
<dbReference type="Gene3D" id="3.40.50.150">
    <property type="entry name" value="Vaccinia Virus protein VP39"/>
    <property type="match status" value="1"/>
</dbReference>
<feature type="domain" description="TaqI-like C-terminal specificity" evidence="9">
    <location>
        <begin position="810"/>
        <end position="967"/>
    </location>
</feature>
<dbReference type="PANTHER" id="PTHR33841:SF1">
    <property type="entry name" value="DNA METHYLTRANSFERASE A"/>
    <property type="match status" value="1"/>
</dbReference>
<evidence type="ECO:0000259" key="8">
    <source>
        <dbReference type="Pfam" id="PF07669"/>
    </source>
</evidence>
<evidence type="ECO:0000256" key="6">
    <source>
        <dbReference type="ARBA" id="ARBA00023125"/>
    </source>
</evidence>
<dbReference type="Gene3D" id="3.90.1570.30">
    <property type="match status" value="1"/>
</dbReference>
<dbReference type="SUPFAM" id="SSF116734">
    <property type="entry name" value="DNA methylase specificity domain"/>
    <property type="match status" value="1"/>
</dbReference>
<evidence type="ECO:0000256" key="7">
    <source>
        <dbReference type="ARBA" id="ARBA00047942"/>
    </source>
</evidence>
<dbReference type="PRINTS" id="PR00507">
    <property type="entry name" value="N12N6MTFRASE"/>
</dbReference>
<protein>
    <recommendedName>
        <fullName evidence="1">site-specific DNA-methyltransferase (adenine-specific)</fullName>
        <ecNumber evidence="1">2.1.1.72</ecNumber>
    </recommendedName>
</protein>
<evidence type="ECO:0000259" key="9">
    <source>
        <dbReference type="Pfam" id="PF12950"/>
    </source>
</evidence>
<dbReference type="KEGG" id="flt:Sv326_0680"/>
<evidence type="ECO:0000256" key="4">
    <source>
        <dbReference type="ARBA" id="ARBA00022691"/>
    </source>
</evidence>
<dbReference type="Proteomes" id="UP000510821">
    <property type="component" value="Chromosome"/>
</dbReference>
<dbReference type="PROSITE" id="PS00092">
    <property type="entry name" value="N6_MTASE"/>
    <property type="match status" value="1"/>
</dbReference>
<organism evidence="10 11">
    <name type="scientific">Fermentimicrarchaeum limneticum</name>
    <dbReference type="NCBI Taxonomy" id="2795018"/>
    <lineage>
        <taxon>Archaea</taxon>
        <taxon>Candidatus Micrarchaeota</taxon>
        <taxon>Candidatus Fermentimicrarchaeales</taxon>
        <taxon>Candidatus Fermentimicrarchaeaceae</taxon>
        <taxon>Candidatus Fermentimicrarchaeum</taxon>
    </lineage>
</organism>
<dbReference type="Pfam" id="PF12950">
    <property type="entry name" value="TaqI_C"/>
    <property type="match status" value="1"/>
</dbReference>
<sequence>MPKTETSFIEKVLRAFKKINGEIGIDTLEHDFSPRLVEHFIKEVLGYQGNEYVFERGRTDITLLDENGRRVVVIETKRPREDLSAEKWQTQAGKYADSSTQFVGLTNGYKFLLWQVGKAEDRQLKIDLDIRAIIDAKRASEDKLTTKETEQMLYLGNITREQVCSAEKYGKFDEYYAKIDVADEAGFERLIEQLNYISNELLRQYTYNTFDEYYAGYAQYKQTMNELDEIKKQNGRNTKKAAEVAKFELKTEGKFKKYASFSGYYIWKALSNRPDDKEEENKQVFCKESIYVLINRLLFIRICEDRGLLSKKISNGGIERLREQLAEPILGDTGVFKQIVQFSYTGAKNIYNHFYEKDNPLDWYESGDGELDGVLNKVLWLLNQFNFAKIDRDILGKLYEKYLPKEERKRLGEFYTPDEVIDYILDAVEYVPNKAIEGKDLIDPACGSGGFLVRAARRLIARHAVKFEKATPKEALDNKRWLEVYARLTPKECEEIVNSVATHIHGFDINPFAVSISEMNLLFQIIDLYSKAVKENRSFKVPRFKVYETDSLELPTDQTNLVQFYGATGKSLAKDKDTTDELKKKKYDFVVGNPPWLGILKMEKQTLAAYSHYLSAKGKFDIYVLFVELGAKILNPNGKLGYITQNRFLKVGYAEALRDYLSKNVALRQITDFGDIKVFSDATNYPCILVFENKPPGDFIYTEFKPKAESVAPEELLSLVKKQWSETKYNDEYFKLSTIKQDSLKSSGWNLSTIGKGFLVGRLSELETLADYTEKITQGVTCGGEGSDDIFYVTKQKIDSFKIEERLLKKVIRGKNVRKYSATPSNEDLLFPYEVNVKPIDLRLYPGASRYLNQFKDKLSGRVLDGKNITQWSKEWFELWRAREPEFFEMHKIVCPRIAEKNRFAYDDTGAYLSDSVVAIIPKKINIYLLLGLLNSKLLGTYITVISPYVQGRYYNYSKSYTEKLPIKLPTNNKEEAIAAKITEKVKEILKLKKKDANADTDKFESEIDDLVFELYGITEEEKKIIEDSLK</sequence>
<dbReference type="InterPro" id="IPR002052">
    <property type="entry name" value="DNA_methylase_N6_adenine_CS"/>
</dbReference>
<keyword evidence="4" id="KW-0949">S-adenosyl-L-methionine</keyword>
<evidence type="ECO:0000256" key="5">
    <source>
        <dbReference type="ARBA" id="ARBA00022747"/>
    </source>
</evidence>
<dbReference type="AlphaFoldDB" id="A0A7D6BGW8"/>
<keyword evidence="3" id="KW-0808">Transferase</keyword>
<dbReference type="GO" id="GO:0009007">
    <property type="term" value="F:site-specific DNA-methyltransferase (adenine-specific) activity"/>
    <property type="evidence" value="ECO:0007669"/>
    <property type="project" value="UniProtKB-EC"/>
</dbReference>
<dbReference type="GO" id="GO:0032259">
    <property type="term" value="P:methylation"/>
    <property type="evidence" value="ECO:0007669"/>
    <property type="project" value="UniProtKB-KW"/>
</dbReference>
<feature type="domain" description="Type II methyltransferase M.TaqI-like" evidence="8">
    <location>
        <begin position="503"/>
        <end position="679"/>
    </location>
</feature>
<keyword evidence="2" id="KW-0489">Methyltransferase</keyword>
<name>A0A7D6BGW8_FERL1</name>
<dbReference type="InterPro" id="IPR029063">
    <property type="entry name" value="SAM-dependent_MTases_sf"/>
</dbReference>
<dbReference type="InterPro" id="IPR050953">
    <property type="entry name" value="N4_N6_ade-DNA_methylase"/>
</dbReference>
<dbReference type="GO" id="GO:0009307">
    <property type="term" value="P:DNA restriction-modification system"/>
    <property type="evidence" value="ECO:0007669"/>
    <property type="project" value="UniProtKB-KW"/>
</dbReference>
<accession>A0A7D6BGW8</accession>
<evidence type="ECO:0000313" key="10">
    <source>
        <dbReference type="EMBL" id="QLJ52855.1"/>
    </source>
</evidence>
<dbReference type="PANTHER" id="PTHR33841">
    <property type="entry name" value="DNA METHYLTRANSFERASE YEEA-RELATED"/>
    <property type="match status" value="1"/>
</dbReference>
<proteinExistence type="predicted"/>
<dbReference type="EC" id="2.1.1.72" evidence="1"/>